<dbReference type="GO" id="GO:0009103">
    <property type="term" value="P:lipopolysaccharide biosynthetic process"/>
    <property type="evidence" value="ECO:0007669"/>
    <property type="project" value="TreeGrafter"/>
</dbReference>
<evidence type="ECO:0000313" key="11">
    <source>
        <dbReference type="Proteomes" id="UP000744769"/>
    </source>
</evidence>
<dbReference type="InterPro" id="IPR002656">
    <property type="entry name" value="Acyl_transf_3_dom"/>
</dbReference>
<evidence type="ECO:0000256" key="7">
    <source>
        <dbReference type="ARBA" id="ARBA00023315"/>
    </source>
</evidence>
<dbReference type="AlphaFoldDB" id="A0A967E887"/>
<feature type="transmembrane region" description="Helical" evidence="8">
    <location>
        <begin position="312"/>
        <end position="331"/>
    </location>
</feature>
<feature type="transmembrane region" description="Helical" evidence="8">
    <location>
        <begin position="153"/>
        <end position="172"/>
    </location>
</feature>
<feature type="transmembrane region" description="Helical" evidence="8">
    <location>
        <begin position="80"/>
        <end position="101"/>
    </location>
</feature>
<dbReference type="EMBL" id="JAAOIV010000002">
    <property type="protein sequence ID" value="NHN54962.1"/>
    <property type="molecule type" value="Genomic_DNA"/>
</dbReference>
<evidence type="ECO:0000256" key="3">
    <source>
        <dbReference type="ARBA" id="ARBA00022679"/>
    </source>
</evidence>
<dbReference type="Proteomes" id="UP000744769">
    <property type="component" value="Unassembled WGS sequence"/>
</dbReference>
<protein>
    <submittedName>
        <fullName evidence="10">Acyltransferase</fullName>
    </submittedName>
</protein>
<evidence type="ECO:0000313" key="10">
    <source>
        <dbReference type="EMBL" id="NHN54962.1"/>
    </source>
</evidence>
<organism evidence="10 11">
    <name type="scientific">Metallococcus carri</name>
    <dbReference type="NCBI Taxonomy" id="1656884"/>
    <lineage>
        <taxon>Bacteria</taxon>
        <taxon>Bacillati</taxon>
        <taxon>Actinomycetota</taxon>
        <taxon>Actinomycetes</taxon>
        <taxon>Micrococcales</taxon>
        <taxon>Dermacoccaceae</taxon>
        <taxon>Metallococcus</taxon>
    </lineage>
</organism>
<feature type="transmembrane region" description="Helical" evidence="8">
    <location>
        <begin position="343"/>
        <end position="361"/>
    </location>
</feature>
<feature type="domain" description="Acyltransferase 3" evidence="9">
    <location>
        <begin position="12"/>
        <end position="358"/>
    </location>
</feature>
<keyword evidence="7 10" id="KW-0012">Acyltransferase</keyword>
<feature type="transmembrane region" description="Helical" evidence="8">
    <location>
        <begin position="38"/>
        <end position="59"/>
    </location>
</feature>
<evidence type="ECO:0000256" key="2">
    <source>
        <dbReference type="ARBA" id="ARBA00022475"/>
    </source>
</evidence>
<feature type="transmembrane region" description="Helical" evidence="8">
    <location>
        <begin position="272"/>
        <end position="291"/>
    </location>
</feature>
<keyword evidence="2" id="KW-1003">Cell membrane</keyword>
<keyword evidence="3" id="KW-0808">Transferase</keyword>
<dbReference type="GO" id="GO:0016747">
    <property type="term" value="F:acyltransferase activity, transferring groups other than amino-acyl groups"/>
    <property type="evidence" value="ECO:0007669"/>
    <property type="project" value="InterPro"/>
</dbReference>
<dbReference type="PANTHER" id="PTHR23028:SF53">
    <property type="entry name" value="ACYL_TRANSF_3 DOMAIN-CONTAINING PROTEIN"/>
    <property type="match status" value="1"/>
</dbReference>
<feature type="transmembrane region" description="Helical" evidence="8">
    <location>
        <begin position="382"/>
        <end position="399"/>
    </location>
</feature>
<evidence type="ECO:0000259" key="9">
    <source>
        <dbReference type="Pfam" id="PF01757"/>
    </source>
</evidence>
<evidence type="ECO:0000256" key="8">
    <source>
        <dbReference type="SAM" id="Phobius"/>
    </source>
</evidence>
<feature type="transmembrane region" description="Helical" evidence="8">
    <location>
        <begin position="247"/>
        <end position="266"/>
    </location>
</feature>
<feature type="transmembrane region" description="Helical" evidence="8">
    <location>
        <begin position="179"/>
        <end position="196"/>
    </location>
</feature>
<dbReference type="Pfam" id="PF01757">
    <property type="entry name" value="Acyl_transf_3"/>
    <property type="match status" value="1"/>
</dbReference>
<dbReference type="GO" id="GO:0005886">
    <property type="term" value="C:plasma membrane"/>
    <property type="evidence" value="ECO:0007669"/>
    <property type="project" value="UniProtKB-SubCell"/>
</dbReference>
<feature type="transmembrane region" description="Helical" evidence="8">
    <location>
        <begin position="216"/>
        <end position="235"/>
    </location>
</feature>
<evidence type="ECO:0000256" key="5">
    <source>
        <dbReference type="ARBA" id="ARBA00022989"/>
    </source>
</evidence>
<proteinExistence type="predicted"/>
<evidence type="ECO:0000256" key="4">
    <source>
        <dbReference type="ARBA" id="ARBA00022692"/>
    </source>
</evidence>
<dbReference type="InterPro" id="IPR050879">
    <property type="entry name" value="Acyltransferase_3"/>
</dbReference>
<dbReference type="SUPFAM" id="SSF52266">
    <property type="entry name" value="SGNH hydrolase"/>
    <property type="match status" value="1"/>
</dbReference>
<dbReference type="PANTHER" id="PTHR23028">
    <property type="entry name" value="ACETYLTRANSFERASE"/>
    <property type="match status" value="1"/>
</dbReference>
<reference evidence="10" key="1">
    <citation type="submission" date="2020-03" db="EMBL/GenBank/DDBJ databases">
        <title>Draft sequencing of Calidifontibacter sp. DB0510.</title>
        <authorList>
            <person name="Kim D.-U."/>
        </authorList>
    </citation>
    <scope>NUCLEOTIDE SEQUENCE</scope>
    <source>
        <strain evidence="10">DB0510</strain>
    </source>
</reference>
<keyword evidence="6 8" id="KW-0472">Membrane</keyword>
<name>A0A967E887_9MICO</name>
<keyword evidence="11" id="KW-1185">Reference proteome</keyword>
<keyword evidence="4 8" id="KW-0812">Transmembrane</keyword>
<accession>A0A967E887</accession>
<dbReference type="InterPro" id="IPR036514">
    <property type="entry name" value="SGNH_hydro_sf"/>
</dbReference>
<dbReference type="Gene3D" id="3.40.50.1110">
    <property type="entry name" value="SGNH hydrolase"/>
    <property type="match status" value="1"/>
</dbReference>
<keyword evidence="5 8" id="KW-1133">Transmembrane helix</keyword>
<comment type="caution">
    <text evidence="10">The sequence shown here is derived from an EMBL/GenBank/DDBJ whole genome shotgun (WGS) entry which is preliminary data.</text>
</comment>
<gene>
    <name evidence="10" type="ORF">G9U51_04070</name>
</gene>
<comment type="subcellular location">
    <subcellularLocation>
        <location evidence="1">Cell membrane</location>
        <topology evidence="1">Multi-pass membrane protein</topology>
    </subcellularLocation>
</comment>
<evidence type="ECO:0000256" key="1">
    <source>
        <dbReference type="ARBA" id="ARBA00004651"/>
    </source>
</evidence>
<evidence type="ECO:0000256" key="6">
    <source>
        <dbReference type="ARBA" id="ARBA00023136"/>
    </source>
</evidence>
<sequence>MAHQHKSLPYRPALDGLRGIAVTTVVLFHLGVSWMRGGWLGVDLFFVLSGFLITSLLMAEHDRWGSIDLLGFWTARARRLLPALVTMLLAVLALSSVWTLASRRASVALDTLSALFYVANWRMLLSDDAYFETLSLPSPLKHTWSLSIEEQYYLIYPLLLSVLLAITARVRGRMKRRRVLAAILLALAAVSVWRMVALYQPGTDPSRVYYGTDTRAFELLIGAAAGVLLGRHDFGRRTTRPGALDRFAAWAAVPALVIFLAACVVVDDSFSAIFQGLLAALCLIAVIPIAASAGRYHSPVQRLLSVEPLRRLGLISYSLYLWHFPVIVFLNPQRLSMPWLPRAMIQAALSVGLAYLTYRYVETPIRRRGFAGLLPGRPAPSRVLAWCAVPLIVLGAFLMPRSAWGDTEIVGDTSKIASTPLTYTPAPYVPLAKPHVVTLIGNSIPDSLAAVYPQSAHPDIYVQTTVNDGCDPFPGTKLIGGEPQQITPQCRAWQGRWTVPITNGKPSLALFFVPQSFVSDYQLNGRTVRFGTPEYARFISDSLTTVRDKSLQAGAKKFAVTTLACHNLPFADVNKEFALINQTPRVIWINGQVRTWATANKVPVIDQYGFLCTGGYHDKINDAPLYKDGLHFTEESGPIMWSWLAPQLQRLIR</sequence>
<dbReference type="RefSeq" id="WP_166193552.1">
    <property type="nucleotide sequence ID" value="NZ_JAAOIV010000002.1"/>
</dbReference>